<organism evidence="1 2">
    <name type="scientific">Gluconobacter oxydans</name>
    <name type="common">Gluconobacter suboxydans</name>
    <dbReference type="NCBI Taxonomy" id="442"/>
    <lineage>
        <taxon>Bacteria</taxon>
        <taxon>Pseudomonadati</taxon>
        <taxon>Pseudomonadota</taxon>
        <taxon>Alphaproteobacteria</taxon>
        <taxon>Acetobacterales</taxon>
        <taxon>Acetobacteraceae</taxon>
        <taxon>Gluconobacter</taxon>
    </lineage>
</organism>
<name>A0A149RRS7_GLUOY</name>
<comment type="caution">
    <text evidence="1">The sequence shown here is derived from an EMBL/GenBank/DDBJ whole genome shotgun (WGS) entry which is preliminary data.</text>
</comment>
<proteinExistence type="predicted"/>
<dbReference type="AlphaFoldDB" id="A0A149RRS7"/>
<protein>
    <submittedName>
        <fullName evidence="1">Uncharacterized protein</fullName>
    </submittedName>
</protein>
<dbReference type="PATRIC" id="fig|442.8.peg.1137"/>
<evidence type="ECO:0000313" key="1">
    <source>
        <dbReference type="EMBL" id="KXV17114.1"/>
    </source>
</evidence>
<reference evidence="1 2" key="1">
    <citation type="submission" date="2015-06" db="EMBL/GenBank/DDBJ databases">
        <title>Improved classification and identification of acetic acid bacteria using matrix-assisted laser desorption/ionization time-of-flight mass spectrometry; Gluconobacter nephelii and Gluconobacter uchimurae are later heterotypic synonyms of Gluconobacter japonicus and Gluconobacter oxydans, respectively.</title>
        <authorList>
            <person name="Li L."/>
            <person name="Cleenwerck I."/>
            <person name="De Vuyst L."/>
            <person name="Vandamme P."/>
        </authorList>
    </citation>
    <scope>NUCLEOTIDE SEQUENCE [LARGE SCALE GENOMIC DNA]</scope>
    <source>
        <strain evidence="1 2">LMG 1676</strain>
    </source>
</reference>
<evidence type="ECO:0000313" key="2">
    <source>
        <dbReference type="Proteomes" id="UP000075655"/>
    </source>
</evidence>
<sequence length="60" mass="6664">MEGDAPQTPQFEIDADKPHLAADLCRDAQLWGTLHSRQPQEVKDHLALKLAMLIGADIWG</sequence>
<gene>
    <name evidence="1" type="ORF">AD934_12650</name>
</gene>
<dbReference type="Proteomes" id="UP000075655">
    <property type="component" value="Unassembled WGS sequence"/>
</dbReference>
<accession>A0A149RRS7</accession>
<dbReference type="EMBL" id="LHZG01000180">
    <property type="protein sequence ID" value="KXV17114.1"/>
    <property type="molecule type" value="Genomic_DNA"/>
</dbReference>